<evidence type="ECO:0000313" key="6">
    <source>
        <dbReference type="EMBL" id="UQX89019.1"/>
    </source>
</evidence>
<evidence type="ECO:0000256" key="2">
    <source>
        <dbReference type="ARBA" id="ARBA00022777"/>
    </source>
</evidence>
<dbReference type="SUPFAM" id="SSF52172">
    <property type="entry name" value="CheY-like"/>
    <property type="match status" value="1"/>
</dbReference>
<dbReference type="InterPro" id="IPR036388">
    <property type="entry name" value="WH-like_DNA-bd_sf"/>
</dbReference>
<dbReference type="InterPro" id="IPR005561">
    <property type="entry name" value="ANTAR"/>
</dbReference>
<dbReference type="InterPro" id="IPR011006">
    <property type="entry name" value="CheY-like_superfamily"/>
</dbReference>
<dbReference type="InterPro" id="IPR003018">
    <property type="entry name" value="GAF"/>
</dbReference>
<dbReference type="Gene3D" id="3.30.450.40">
    <property type="match status" value="1"/>
</dbReference>
<keyword evidence="7" id="KW-1185">Reference proteome</keyword>
<dbReference type="Gene3D" id="1.10.10.10">
    <property type="entry name" value="Winged helix-like DNA-binding domain superfamily/Winged helix DNA-binding domain"/>
    <property type="match status" value="1"/>
</dbReference>
<keyword evidence="2" id="KW-0418">Kinase</keyword>
<dbReference type="SUPFAM" id="SSF55781">
    <property type="entry name" value="GAF domain-like"/>
    <property type="match status" value="1"/>
</dbReference>
<keyword evidence="3" id="KW-0805">Transcription regulation</keyword>
<dbReference type="SMART" id="SM01012">
    <property type="entry name" value="ANTAR"/>
    <property type="match status" value="1"/>
</dbReference>
<evidence type="ECO:0000256" key="4">
    <source>
        <dbReference type="ARBA" id="ARBA00023163"/>
    </source>
</evidence>
<reference evidence="6" key="2">
    <citation type="submission" date="2022-05" db="EMBL/GenBank/DDBJ databases">
        <authorList>
            <person name="Kim J.-S."/>
            <person name="Lee K."/>
            <person name="Suh M."/>
            <person name="Eom M."/>
            <person name="Kim J.-S."/>
            <person name="Kim D.-S."/>
            <person name="Ko S.-H."/>
            <person name="Shin Y."/>
            <person name="Lee J.-S."/>
        </authorList>
    </citation>
    <scope>NUCLEOTIDE SEQUENCE</scope>
    <source>
        <strain evidence="6">N237</strain>
    </source>
</reference>
<keyword evidence="4" id="KW-0804">Transcription</keyword>
<proteinExistence type="predicted"/>
<sequence>MTSEGTGAPNDHREGQVLDAVVTLVDSLMHDFDLVELLTDLSERSVRLLDVSSAGLLLADPSHRLHLMTATTEETRHVELFQLQAEQGPCLECYATGEPVSVADLANERDRWPRFVTAATEAGFASVHALPLRAAGLVLGALGLFGTRVGDLNPADQAVGQALAHIATVAIVQEHAPTPWVVMPQVRNALIGRTVVEQAKGYLRGHFGVSVDDAFVLLRRYSSDNGQHLTDVSRALIFDEARRAEILDAIAQLTMAASRDTGREGESRNVTDEG</sequence>
<dbReference type="Pfam" id="PF03861">
    <property type="entry name" value="ANTAR"/>
    <property type="match status" value="1"/>
</dbReference>
<dbReference type="RefSeq" id="WP_249772915.1">
    <property type="nucleotide sequence ID" value="NZ_CP097332.1"/>
</dbReference>
<feature type="domain" description="ANTAR" evidence="5">
    <location>
        <begin position="176"/>
        <end position="237"/>
    </location>
</feature>
<dbReference type="EMBL" id="CP097332">
    <property type="protein sequence ID" value="UQX89019.1"/>
    <property type="molecule type" value="Genomic_DNA"/>
</dbReference>
<dbReference type="InterPro" id="IPR012074">
    <property type="entry name" value="GAF_ANTAR"/>
</dbReference>
<accession>A0ABY4R1V7</accession>
<organism evidence="6 7">
    <name type="scientific">Jatrophihabitans telluris</name>
    <dbReference type="NCBI Taxonomy" id="2038343"/>
    <lineage>
        <taxon>Bacteria</taxon>
        <taxon>Bacillati</taxon>
        <taxon>Actinomycetota</taxon>
        <taxon>Actinomycetes</taxon>
        <taxon>Jatrophihabitantales</taxon>
        <taxon>Jatrophihabitantaceae</taxon>
        <taxon>Jatrophihabitans</taxon>
    </lineage>
</organism>
<keyword evidence="1" id="KW-0808">Transferase</keyword>
<dbReference type="PROSITE" id="PS50921">
    <property type="entry name" value="ANTAR"/>
    <property type="match status" value="1"/>
</dbReference>
<evidence type="ECO:0000313" key="7">
    <source>
        <dbReference type="Proteomes" id="UP001056336"/>
    </source>
</evidence>
<evidence type="ECO:0000259" key="5">
    <source>
        <dbReference type="PROSITE" id="PS50921"/>
    </source>
</evidence>
<dbReference type="InterPro" id="IPR029016">
    <property type="entry name" value="GAF-like_dom_sf"/>
</dbReference>
<dbReference type="Pfam" id="PF13185">
    <property type="entry name" value="GAF_2"/>
    <property type="match status" value="1"/>
</dbReference>
<dbReference type="Proteomes" id="UP001056336">
    <property type="component" value="Chromosome"/>
</dbReference>
<protein>
    <submittedName>
        <fullName evidence="6">GAF and ANTAR domain-containing protein</fullName>
    </submittedName>
</protein>
<reference evidence="6" key="1">
    <citation type="journal article" date="2018" name="Int. J. Syst. Evol. Microbiol.">
        <title>Jatrophihabitans telluris sp. nov., isolated from sediment soil of lava forest wetlands and the emended description of the genus Jatrophihabitans.</title>
        <authorList>
            <person name="Lee K.C."/>
            <person name="Suh M.K."/>
            <person name="Eom M.K."/>
            <person name="Kim K.K."/>
            <person name="Kim J.S."/>
            <person name="Kim D.S."/>
            <person name="Ko S.H."/>
            <person name="Shin Y.K."/>
            <person name="Lee J.S."/>
        </authorList>
    </citation>
    <scope>NUCLEOTIDE SEQUENCE</scope>
    <source>
        <strain evidence="6">N237</strain>
    </source>
</reference>
<name>A0ABY4R1V7_9ACTN</name>
<evidence type="ECO:0000256" key="3">
    <source>
        <dbReference type="ARBA" id="ARBA00023015"/>
    </source>
</evidence>
<gene>
    <name evidence="6" type="ORF">M6D93_03225</name>
</gene>
<evidence type="ECO:0000256" key="1">
    <source>
        <dbReference type="ARBA" id="ARBA00022679"/>
    </source>
</evidence>
<dbReference type="PIRSF" id="PIRSF036625">
    <property type="entry name" value="GAF_ANTAR"/>
    <property type="match status" value="1"/>
</dbReference>